<dbReference type="InterPro" id="IPR008676">
    <property type="entry name" value="MRG"/>
</dbReference>
<organism evidence="9 10">
    <name type="scientific">Opisthorchis felineus</name>
    <dbReference type="NCBI Taxonomy" id="147828"/>
    <lineage>
        <taxon>Eukaryota</taxon>
        <taxon>Metazoa</taxon>
        <taxon>Spiralia</taxon>
        <taxon>Lophotrochozoa</taxon>
        <taxon>Platyhelminthes</taxon>
        <taxon>Trematoda</taxon>
        <taxon>Digenea</taxon>
        <taxon>Opisthorchiida</taxon>
        <taxon>Opisthorchiata</taxon>
        <taxon>Opisthorchiidae</taxon>
        <taxon>Opisthorchis</taxon>
    </lineage>
</organism>
<feature type="compositionally biased region" description="Polar residues" evidence="6">
    <location>
        <begin position="170"/>
        <end position="179"/>
    </location>
</feature>
<dbReference type="InterPro" id="IPR038217">
    <property type="entry name" value="MRG_C_sf"/>
</dbReference>
<dbReference type="SUPFAM" id="SSF54160">
    <property type="entry name" value="Chromo domain-like"/>
    <property type="match status" value="1"/>
</dbReference>
<comment type="subcellular location">
    <subcellularLocation>
        <location evidence="1">Nucleus</location>
    </subcellularLocation>
</comment>
<evidence type="ECO:0000313" key="10">
    <source>
        <dbReference type="Proteomes" id="UP000308267"/>
    </source>
</evidence>
<accession>A0A4S2LPY8</accession>
<evidence type="ECO:0000313" key="9">
    <source>
        <dbReference type="EMBL" id="TGZ65813.1"/>
    </source>
</evidence>
<feature type="domain" description="MRG" evidence="7">
    <location>
        <begin position="251"/>
        <end position="434"/>
    </location>
</feature>
<dbReference type="AlphaFoldDB" id="A0A4S2LPY8"/>
<dbReference type="Gene3D" id="1.10.274.30">
    <property type="entry name" value="MRG domain"/>
    <property type="match status" value="1"/>
</dbReference>
<reference evidence="9 10" key="1">
    <citation type="journal article" date="2019" name="BMC Genomics">
        <title>New insights from Opisthorchis felineus genome: update on genomics of the epidemiologically important liver flukes.</title>
        <authorList>
            <person name="Ershov N.I."/>
            <person name="Mordvinov V.A."/>
            <person name="Prokhortchouk E.B."/>
            <person name="Pakharukova M.Y."/>
            <person name="Gunbin K.V."/>
            <person name="Ustyantsev K."/>
            <person name="Genaev M.A."/>
            <person name="Blinov A.G."/>
            <person name="Mazur A."/>
            <person name="Boulygina E."/>
            <person name="Tsygankova S."/>
            <person name="Khrameeva E."/>
            <person name="Chekanov N."/>
            <person name="Fan G."/>
            <person name="Xiao A."/>
            <person name="Zhang H."/>
            <person name="Xu X."/>
            <person name="Yang H."/>
            <person name="Solovyev V."/>
            <person name="Lee S.M."/>
            <person name="Liu X."/>
            <person name="Afonnikov D.A."/>
            <person name="Skryabin K.G."/>
        </authorList>
    </citation>
    <scope>NUCLEOTIDE SEQUENCE [LARGE SCALE GENOMIC DNA]</scope>
    <source>
        <strain evidence="9">AK-0245</strain>
        <tissue evidence="9">Whole organism</tissue>
    </source>
</reference>
<feature type="compositionally biased region" description="Polar residues" evidence="6">
    <location>
        <begin position="581"/>
        <end position="599"/>
    </location>
</feature>
<evidence type="ECO:0000256" key="1">
    <source>
        <dbReference type="ARBA" id="ARBA00004123"/>
    </source>
</evidence>
<evidence type="ECO:0000256" key="4">
    <source>
        <dbReference type="ARBA" id="ARBA00023163"/>
    </source>
</evidence>
<dbReference type="PROSITE" id="PS51640">
    <property type="entry name" value="MRG"/>
    <property type="match status" value="1"/>
</dbReference>
<dbReference type="GO" id="GO:0072487">
    <property type="term" value="C:MSL complex"/>
    <property type="evidence" value="ECO:0007669"/>
    <property type="project" value="TreeGrafter"/>
</dbReference>
<keyword evidence="4" id="KW-0804">Transcription</keyword>
<keyword evidence="3" id="KW-0805">Transcription regulation</keyword>
<proteinExistence type="predicted"/>
<dbReference type="InterPro" id="IPR016197">
    <property type="entry name" value="Chromo-like_dom_sf"/>
</dbReference>
<evidence type="ECO:0000256" key="6">
    <source>
        <dbReference type="SAM" id="MobiDB-lite"/>
    </source>
</evidence>
<keyword evidence="10" id="KW-1185">Reference proteome</keyword>
<dbReference type="Pfam" id="PF05712">
    <property type="entry name" value="MRG"/>
    <property type="match status" value="1"/>
</dbReference>
<evidence type="ECO:0000256" key="2">
    <source>
        <dbReference type="ARBA" id="ARBA00022853"/>
    </source>
</evidence>
<feature type="region of interest" description="Disordered" evidence="6">
    <location>
        <begin position="439"/>
        <end position="599"/>
    </location>
</feature>
<dbReference type="GO" id="GO:0005634">
    <property type="term" value="C:nucleus"/>
    <property type="evidence" value="ECO:0007669"/>
    <property type="project" value="UniProtKB-SubCell"/>
</dbReference>
<evidence type="ECO:0000259" key="7">
    <source>
        <dbReference type="Pfam" id="PF05712"/>
    </source>
</evidence>
<dbReference type="Pfam" id="PF22732">
    <property type="entry name" value="MSL3_chromo-like"/>
    <property type="match status" value="1"/>
</dbReference>
<gene>
    <name evidence="9" type="ORF">CRM22_005658</name>
</gene>
<evidence type="ECO:0000259" key="8">
    <source>
        <dbReference type="Pfam" id="PF22732"/>
    </source>
</evidence>
<dbReference type="OrthoDB" id="10044771at2759"/>
<feature type="compositionally biased region" description="Polar residues" evidence="6">
    <location>
        <begin position="540"/>
        <end position="551"/>
    </location>
</feature>
<feature type="region of interest" description="Disordered" evidence="6">
    <location>
        <begin position="159"/>
        <end position="199"/>
    </location>
</feature>
<sequence>MDHFDQSQPELMPFGLAYAFGARAFVGRRRCPRLNPPAMSAHRYEVGQKLFCFEPDSSKAKVVYLAKILKHVHRRSSVPYYTVHFQGWKGKWDREVPENLLLENTEFNRMLKKKIDEIVRNVRCRVKRKQRIDQILEIAAVSADDIDWDKIPGIWNSRQKKQSRKDRSDSAVTLSTSEKSTSDRGAFLGSTCSEDSDATTLDEEDTLQLQYETLPVHRYFTVPVQLPVNLRLILDAHLNGIIGNSEYGWCSVLQVLQSYVDGFPYAHTSSMPPTQTQEPPCPERASRVLGPAYLKTDQNRVLCADTCSSLRVLFDCNLESYLLPTELKAGSNKFRPFPYNGHAFPLGAHMPSAVQSMYRYSSPRYELLPEIETQKSPELPCLNYPAHYLLRVFVNMSDLLNTLPMTACRRAIVTRHLVLLLDYLERTRSFWFAKATPHHTSHLSKSPQGVPSEVLQGSAGNRSKMQTATKTTSESSSSTEPQTEISDRTRRALRREHPIAVQSTSLVKTEEHAVSDAPVSPSSSRSARPTASYPLREIRSSSPLTESYNHASRSRDVLARSGEPDQEVRQLRRREPIELGVQSSFSPRPTRSKLPENTSVLKIDEPVRITRNSLRLSEEPAITRRSLRPRM</sequence>
<name>A0A4S2LPY8_OPIFE</name>
<dbReference type="PANTHER" id="PTHR10880">
    <property type="entry name" value="MORTALITY FACTOR 4-LIKE PROTEIN"/>
    <property type="match status" value="1"/>
</dbReference>
<comment type="caution">
    <text evidence="9">The sequence shown here is derived from an EMBL/GenBank/DDBJ whole genome shotgun (WGS) entry which is preliminary data.</text>
</comment>
<dbReference type="Gene3D" id="2.30.30.140">
    <property type="match status" value="1"/>
</dbReference>
<dbReference type="GO" id="GO:0006355">
    <property type="term" value="P:regulation of DNA-templated transcription"/>
    <property type="evidence" value="ECO:0007669"/>
    <property type="project" value="InterPro"/>
</dbReference>
<dbReference type="Proteomes" id="UP000308267">
    <property type="component" value="Unassembled WGS sequence"/>
</dbReference>
<dbReference type="STRING" id="147828.A0A4S2LPY8"/>
<feature type="compositionally biased region" description="Basic and acidic residues" evidence="6">
    <location>
        <begin position="553"/>
        <end position="577"/>
    </location>
</feature>
<evidence type="ECO:0000256" key="5">
    <source>
        <dbReference type="ARBA" id="ARBA00023242"/>
    </source>
</evidence>
<feature type="domain" description="MSL3 chromodomain-like" evidence="8">
    <location>
        <begin position="44"/>
        <end position="117"/>
    </location>
</feature>
<dbReference type="InterPro" id="IPR026541">
    <property type="entry name" value="MRG_dom"/>
</dbReference>
<dbReference type="GO" id="GO:0006325">
    <property type="term" value="P:chromatin organization"/>
    <property type="evidence" value="ECO:0007669"/>
    <property type="project" value="UniProtKB-KW"/>
</dbReference>
<dbReference type="EMBL" id="SJOL01006476">
    <property type="protein sequence ID" value="TGZ65813.1"/>
    <property type="molecule type" value="Genomic_DNA"/>
</dbReference>
<keyword evidence="5" id="KW-0539">Nucleus</keyword>
<dbReference type="PANTHER" id="PTHR10880:SF15">
    <property type="entry name" value="MSL COMPLEX SUBUNIT 3"/>
    <property type="match status" value="1"/>
</dbReference>
<keyword evidence="2" id="KW-0156">Chromatin regulator</keyword>
<protein>
    <submittedName>
        <fullName evidence="9">Uncharacterized protein</fullName>
    </submittedName>
</protein>
<feature type="compositionally biased region" description="Low complexity" evidence="6">
    <location>
        <begin position="467"/>
        <end position="484"/>
    </location>
</feature>
<evidence type="ECO:0000256" key="3">
    <source>
        <dbReference type="ARBA" id="ARBA00023015"/>
    </source>
</evidence>
<feature type="compositionally biased region" description="Basic and acidic residues" evidence="6">
    <location>
        <begin position="485"/>
        <end position="498"/>
    </location>
</feature>
<dbReference type="GO" id="GO:0035267">
    <property type="term" value="C:NuA4 histone acetyltransferase complex"/>
    <property type="evidence" value="ECO:0007669"/>
    <property type="project" value="TreeGrafter"/>
</dbReference>
<feature type="compositionally biased region" description="Low complexity" evidence="6">
    <location>
        <begin position="515"/>
        <end position="534"/>
    </location>
</feature>
<dbReference type="InterPro" id="IPR053820">
    <property type="entry name" value="MSL3_chromo-like"/>
</dbReference>